<dbReference type="PANTHER" id="PTHR21310">
    <property type="entry name" value="AMINOGLYCOSIDE PHOSPHOTRANSFERASE-RELATED-RELATED"/>
    <property type="match status" value="1"/>
</dbReference>
<dbReference type="CDD" id="cd05120">
    <property type="entry name" value="APH_ChoK_like"/>
    <property type="match status" value="1"/>
</dbReference>
<sequence>MATRERGLEDGCLAVTFERKYYHRGGAFIKRNLRPREYRIGYRGLHIPRLGKERLINEAEALRYIRQNTDIPVPEVYCDFEDDQAYYVITEYIEGEDMASLSVEQKAIVARELSVHLAKLQTLRSNRMGGPSGIVIPPYRVMRRTAIDYWRLQVSNSVDEYVFCHNDLSQHNVIVDPDTLKIKAIIDWEYAGFYPAYFEMPFYTRPGPSIAIDGEVDDSERLLDFLMSKTDRAAWMSPGW</sequence>
<accession>A0AAN6UX25</accession>
<keyword evidence="2" id="KW-0418">Kinase</keyword>
<evidence type="ECO:0000259" key="1">
    <source>
        <dbReference type="Pfam" id="PF01636"/>
    </source>
</evidence>
<gene>
    <name evidence="2" type="ORF">C8A04DRAFT_15020</name>
</gene>
<evidence type="ECO:0000313" key="3">
    <source>
        <dbReference type="Proteomes" id="UP001302676"/>
    </source>
</evidence>
<dbReference type="Gene3D" id="3.90.1200.10">
    <property type="match status" value="1"/>
</dbReference>
<dbReference type="EMBL" id="MU853633">
    <property type="protein sequence ID" value="KAK4140381.1"/>
    <property type="molecule type" value="Genomic_DNA"/>
</dbReference>
<comment type="caution">
    <text evidence="2">The sequence shown here is derived from an EMBL/GenBank/DDBJ whole genome shotgun (WGS) entry which is preliminary data.</text>
</comment>
<protein>
    <submittedName>
        <fullName evidence="2">Kinase-like domain-containing protein</fullName>
    </submittedName>
</protein>
<feature type="domain" description="Aminoglycoside phosphotransferase" evidence="1">
    <location>
        <begin position="45"/>
        <end position="199"/>
    </location>
</feature>
<keyword evidence="2" id="KW-0808">Transferase</keyword>
<organism evidence="2 3">
    <name type="scientific">Dichotomopilus funicola</name>
    <dbReference type="NCBI Taxonomy" id="1934379"/>
    <lineage>
        <taxon>Eukaryota</taxon>
        <taxon>Fungi</taxon>
        <taxon>Dikarya</taxon>
        <taxon>Ascomycota</taxon>
        <taxon>Pezizomycotina</taxon>
        <taxon>Sordariomycetes</taxon>
        <taxon>Sordariomycetidae</taxon>
        <taxon>Sordariales</taxon>
        <taxon>Chaetomiaceae</taxon>
        <taxon>Dichotomopilus</taxon>
    </lineage>
</organism>
<reference evidence="2" key="1">
    <citation type="journal article" date="2023" name="Mol. Phylogenet. Evol.">
        <title>Genome-scale phylogeny and comparative genomics of the fungal order Sordariales.</title>
        <authorList>
            <person name="Hensen N."/>
            <person name="Bonometti L."/>
            <person name="Westerberg I."/>
            <person name="Brannstrom I.O."/>
            <person name="Guillou S."/>
            <person name="Cros-Aarteil S."/>
            <person name="Calhoun S."/>
            <person name="Haridas S."/>
            <person name="Kuo A."/>
            <person name="Mondo S."/>
            <person name="Pangilinan J."/>
            <person name="Riley R."/>
            <person name="LaButti K."/>
            <person name="Andreopoulos B."/>
            <person name="Lipzen A."/>
            <person name="Chen C."/>
            <person name="Yan M."/>
            <person name="Daum C."/>
            <person name="Ng V."/>
            <person name="Clum A."/>
            <person name="Steindorff A."/>
            <person name="Ohm R.A."/>
            <person name="Martin F."/>
            <person name="Silar P."/>
            <person name="Natvig D.O."/>
            <person name="Lalanne C."/>
            <person name="Gautier V."/>
            <person name="Ament-Velasquez S.L."/>
            <person name="Kruys A."/>
            <person name="Hutchinson M.I."/>
            <person name="Powell A.J."/>
            <person name="Barry K."/>
            <person name="Miller A.N."/>
            <person name="Grigoriev I.V."/>
            <person name="Debuchy R."/>
            <person name="Gladieux P."/>
            <person name="Hiltunen Thoren M."/>
            <person name="Johannesson H."/>
        </authorList>
    </citation>
    <scope>NUCLEOTIDE SEQUENCE</scope>
    <source>
        <strain evidence="2">CBS 141.50</strain>
    </source>
</reference>
<dbReference type="GO" id="GO:0016301">
    <property type="term" value="F:kinase activity"/>
    <property type="evidence" value="ECO:0007669"/>
    <property type="project" value="UniProtKB-KW"/>
</dbReference>
<dbReference type="InterPro" id="IPR002575">
    <property type="entry name" value="Aminoglycoside_PTrfase"/>
</dbReference>
<name>A0AAN6UX25_9PEZI</name>
<dbReference type="RefSeq" id="XP_062633752.1">
    <property type="nucleotide sequence ID" value="XM_062778331.1"/>
</dbReference>
<proteinExistence type="predicted"/>
<dbReference type="SUPFAM" id="SSF56112">
    <property type="entry name" value="Protein kinase-like (PK-like)"/>
    <property type="match status" value="1"/>
</dbReference>
<reference evidence="2" key="2">
    <citation type="submission" date="2023-05" db="EMBL/GenBank/DDBJ databases">
        <authorList>
            <consortium name="Lawrence Berkeley National Laboratory"/>
            <person name="Steindorff A."/>
            <person name="Hensen N."/>
            <person name="Bonometti L."/>
            <person name="Westerberg I."/>
            <person name="Brannstrom I.O."/>
            <person name="Guillou S."/>
            <person name="Cros-Aarteil S."/>
            <person name="Calhoun S."/>
            <person name="Haridas S."/>
            <person name="Kuo A."/>
            <person name="Mondo S."/>
            <person name="Pangilinan J."/>
            <person name="Riley R."/>
            <person name="Labutti K."/>
            <person name="Andreopoulos B."/>
            <person name="Lipzen A."/>
            <person name="Chen C."/>
            <person name="Yanf M."/>
            <person name="Daum C."/>
            <person name="Ng V."/>
            <person name="Clum A."/>
            <person name="Ohm R."/>
            <person name="Martin F."/>
            <person name="Silar P."/>
            <person name="Natvig D."/>
            <person name="Lalanne C."/>
            <person name="Gautier V."/>
            <person name="Ament-Velasquez S.L."/>
            <person name="Kruys A."/>
            <person name="Hutchinson M.I."/>
            <person name="Powell A.J."/>
            <person name="Barry K."/>
            <person name="Miller A.N."/>
            <person name="Grigoriev I.V."/>
            <person name="Debuchy R."/>
            <person name="Gladieux P."/>
            <person name="Thoren M.H."/>
            <person name="Johannesson H."/>
        </authorList>
    </citation>
    <scope>NUCLEOTIDE SEQUENCE</scope>
    <source>
        <strain evidence="2">CBS 141.50</strain>
    </source>
</reference>
<keyword evidence="3" id="KW-1185">Reference proteome</keyword>
<dbReference type="GeneID" id="87814944"/>
<dbReference type="InterPro" id="IPR011009">
    <property type="entry name" value="Kinase-like_dom_sf"/>
</dbReference>
<evidence type="ECO:0000313" key="2">
    <source>
        <dbReference type="EMBL" id="KAK4140381.1"/>
    </source>
</evidence>
<dbReference type="InterPro" id="IPR051678">
    <property type="entry name" value="AGP_Transferase"/>
</dbReference>
<dbReference type="PANTHER" id="PTHR21310:SF15">
    <property type="entry name" value="AMINOGLYCOSIDE PHOSPHOTRANSFERASE DOMAIN-CONTAINING PROTEIN"/>
    <property type="match status" value="1"/>
</dbReference>
<dbReference type="Proteomes" id="UP001302676">
    <property type="component" value="Unassembled WGS sequence"/>
</dbReference>
<dbReference type="Pfam" id="PF01636">
    <property type="entry name" value="APH"/>
    <property type="match status" value="1"/>
</dbReference>
<dbReference type="AlphaFoldDB" id="A0AAN6UX25"/>